<feature type="domain" description="N-acetyltransferase" evidence="3">
    <location>
        <begin position="7"/>
        <end position="174"/>
    </location>
</feature>
<evidence type="ECO:0000313" key="4">
    <source>
        <dbReference type="EMBL" id="MCY1079734.1"/>
    </source>
</evidence>
<evidence type="ECO:0000259" key="3">
    <source>
        <dbReference type="PROSITE" id="PS51186"/>
    </source>
</evidence>
<dbReference type="CDD" id="cd04301">
    <property type="entry name" value="NAT_SF"/>
    <property type="match status" value="1"/>
</dbReference>
<protein>
    <submittedName>
        <fullName evidence="4">GNAT family N-acetyltransferase</fullName>
    </submittedName>
</protein>
<dbReference type="InterPro" id="IPR016181">
    <property type="entry name" value="Acyl_CoA_acyltransferase"/>
</dbReference>
<evidence type="ECO:0000256" key="1">
    <source>
        <dbReference type="ARBA" id="ARBA00022679"/>
    </source>
</evidence>
<dbReference type="InterPro" id="IPR000182">
    <property type="entry name" value="GNAT_dom"/>
</dbReference>
<proteinExistence type="predicted"/>
<dbReference type="Proteomes" id="UP001207654">
    <property type="component" value="Unassembled WGS sequence"/>
</dbReference>
<dbReference type="InterPro" id="IPR050832">
    <property type="entry name" value="Bact_Acetyltransf"/>
</dbReference>
<evidence type="ECO:0000256" key="2">
    <source>
        <dbReference type="ARBA" id="ARBA00023315"/>
    </source>
</evidence>
<dbReference type="Pfam" id="PF00583">
    <property type="entry name" value="Acetyltransf_1"/>
    <property type="match status" value="1"/>
</dbReference>
<dbReference type="PANTHER" id="PTHR43877">
    <property type="entry name" value="AMINOALKYLPHOSPHONATE N-ACETYLTRANSFERASE-RELATED-RELATED"/>
    <property type="match status" value="1"/>
</dbReference>
<keyword evidence="2" id="KW-0012">Acyltransferase</keyword>
<dbReference type="PANTHER" id="PTHR43877:SF2">
    <property type="entry name" value="AMINOALKYLPHOSPHONATE N-ACETYLTRANSFERASE-RELATED"/>
    <property type="match status" value="1"/>
</dbReference>
<dbReference type="SUPFAM" id="SSF55729">
    <property type="entry name" value="Acyl-CoA N-acyltransferases (Nat)"/>
    <property type="match status" value="1"/>
</dbReference>
<gene>
    <name evidence="4" type="ORF">OV287_35295</name>
</gene>
<dbReference type="EMBL" id="JAPNKA010000001">
    <property type="protein sequence ID" value="MCY1079734.1"/>
    <property type="molecule type" value="Genomic_DNA"/>
</dbReference>
<keyword evidence="5" id="KW-1185">Reference proteome</keyword>
<reference evidence="4 5" key="1">
    <citation type="submission" date="2022-11" db="EMBL/GenBank/DDBJ databases">
        <title>Minimal conservation of predation-associated metabolite biosynthetic gene clusters underscores biosynthetic potential of Myxococcota including descriptions for ten novel species: Archangium lansinium sp. nov., Myxococcus landrumus sp. nov., Nannocystis bai.</title>
        <authorList>
            <person name="Ahearne A."/>
            <person name="Stevens C."/>
            <person name="Phillips K."/>
        </authorList>
    </citation>
    <scope>NUCLEOTIDE SEQUENCE [LARGE SCALE GENOMIC DNA]</scope>
    <source>
        <strain evidence="4 5">MIWBW</strain>
    </source>
</reference>
<dbReference type="RefSeq" id="WP_267538433.1">
    <property type="nucleotide sequence ID" value="NZ_JAPNKA010000001.1"/>
</dbReference>
<keyword evidence="1" id="KW-0808">Transferase</keyword>
<comment type="caution">
    <text evidence="4">The sequence shown here is derived from an EMBL/GenBank/DDBJ whole genome shotgun (WGS) entry which is preliminary data.</text>
</comment>
<name>A0ABT4AFP9_9BACT</name>
<dbReference type="PROSITE" id="PS51186">
    <property type="entry name" value="GNAT"/>
    <property type="match status" value="1"/>
</dbReference>
<organism evidence="4 5">
    <name type="scientific">Archangium lansingense</name>
    <dbReference type="NCBI Taxonomy" id="2995310"/>
    <lineage>
        <taxon>Bacteria</taxon>
        <taxon>Pseudomonadati</taxon>
        <taxon>Myxococcota</taxon>
        <taxon>Myxococcia</taxon>
        <taxon>Myxococcales</taxon>
        <taxon>Cystobacterineae</taxon>
        <taxon>Archangiaceae</taxon>
        <taxon>Archangium</taxon>
    </lineage>
</organism>
<evidence type="ECO:0000313" key="5">
    <source>
        <dbReference type="Proteomes" id="UP001207654"/>
    </source>
</evidence>
<accession>A0ABT4AFP9</accession>
<sequence>MAPPSEPIIRTLLPSEAAAFWSLRLRALREHPDCFASSPEEEENVPLDVVRARLDSQSPATNLVLGAFVDDRLVGMTGLRRDSFRKAAHKARIWGMYVTPEAQAQGIGRRLLEVAINASRKMGGVEQLHLEVVVGNDRARALYLSLGFQPYGVEKRALRIGETYVDEELMFLTL</sequence>
<dbReference type="Gene3D" id="3.40.630.30">
    <property type="match status" value="1"/>
</dbReference>